<keyword evidence="3 7" id="KW-1134">Transmembrane beta strand</keyword>
<protein>
    <submittedName>
        <fullName evidence="9">TonB-dependent receptor</fullName>
    </submittedName>
</protein>
<dbReference type="eggNOG" id="COG1629">
    <property type="taxonomic scope" value="Bacteria"/>
</dbReference>
<dbReference type="InterPro" id="IPR039426">
    <property type="entry name" value="TonB-dep_rcpt-like"/>
</dbReference>
<comment type="similarity">
    <text evidence="7">Belongs to the TonB-dependent receptor family.</text>
</comment>
<evidence type="ECO:0000256" key="1">
    <source>
        <dbReference type="ARBA" id="ARBA00004571"/>
    </source>
</evidence>
<dbReference type="AlphaFoldDB" id="H1YHI0"/>
<dbReference type="Proteomes" id="UP000002774">
    <property type="component" value="Chromosome"/>
</dbReference>
<dbReference type="Pfam" id="PF13715">
    <property type="entry name" value="CarbopepD_reg_2"/>
    <property type="match status" value="1"/>
</dbReference>
<dbReference type="InterPro" id="IPR008969">
    <property type="entry name" value="CarboxyPept-like_regulatory"/>
</dbReference>
<evidence type="ECO:0000256" key="4">
    <source>
        <dbReference type="ARBA" id="ARBA00022692"/>
    </source>
</evidence>
<evidence type="ECO:0000256" key="7">
    <source>
        <dbReference type="PROSITE-ProRule" id="PRU01360"/>
    </source>
</evidence>
<comment type="subcellular location">
    <subcellularLocation>
        <location evidence="1 7">Cell outer membrane</location>
        <topology evidence="1 7">Multi-pass membrane protein</topology>
    </subcellularLocation>
</comment>
<dbReference type="InterPro" id="IPR023996">
    <property type="entry name" value="TonB-dep_OMP_SusC/RagA"/>
</dbReference>
<dbReference type="GO" id="GO:0009279">
    <property type="term" value="C:cell outer membrane"/>
    <property type="evidence" value="ECO:0007669"/>
    <property type="project" value="UniProtKB-SubCell"/>
</dbReference>
<dbReference type="InterPro" id="IPR023997">
    <property type="entry name" value="TonB-dep_OMP_SusC/RagA_CS"/>
</dbReference>
<feature type="domain" description="TonB-dependent receptor plug" evidence="8">
    <location>
        <begin position="220"/>
        <end position="328"/>
    </location>
</feature>
<dbReference type="SUPFAM" id="SSF56935">
    <property type="entry name" value="Porins"/>
    <property type="match status" value="1"/>
</dbReference>
<dbReference type="OrthoDB" id="9768177at2"/>
<sequence length="1177" mass="130897">MLPNLRSILKIKIIVLTTVASSFINLALATGLAHSQGLEKRISIDIQNKPLKQTLDQIAARAQMVIIYSNAKGIIEKPVTVHEKDQPVSKVLNELLSPLSLTYEVIDDRIVIKFDNSSSRPPSQEKPPFPVKGKVTDANGSPLPGATIKIKNGPAIATNGNGEFQITDVADSTILQVSFVGYLTKEIVVRKAEFLTIVLEIGSAQLNEVVVSTGYQTLPKERATGSFVQLDSAIINRRVSTDIISRLEGVVPGLLFNRNTISSANGTLDLGIRGHSTLFANDQPLVVVDNFPYDGDINNINPNDIASITVLKDAAAASIWGVRSGNGVIVLTTKKGKINQPLSIDFSANVTIGDKPNAFYSPYFLDSKDYISVEKTLFNSGFYTTSLNSSQHPVVSPVVQLLADQQAGKITSDQLNTQLNALGKIDVRNDIEKYLYRKGIDQQYALSLHGGNNKSTYYFSTGYDDNLSSLVGNKNNRLTINSGNTFRPVNNLELSASLFYSQSNTTSDAINNLNNGGNYTGLFPYTTLADANGNPLPIVKDYNYSWITNTASQNGLLNWQYYPLNELQQANNTSTLNDIRIISGLKYGFWKGFNAEVKYQYEKSNTVNKNNYNQDTYYARNLINQYSTINGATVTNNIPVGGILQQSNSDLSSQRLRGQLNFEHTWNELHQLNVLGGTEINQTVTNSNAFTAYGYNDQTETFQNVNFVTAFKTIPSGTRQIPNNEGFSKFTNRYISYFSNAAYTYADRYIFSLSGRIDKSNLFGVNTNQKSVPLYSTGLAWIINKESFYNVNWLPALKLRATYGYNANIDNNVAAVTTIRQFNNSTYSGVPYSIIINPANPDLRWEKVRMINLGTDFSFKNDILSGSFEYYLKDGIDLFGDSPLPPSSGLLTFRGNTADTKGHGLDVTINSRNFYKGKFKWYSNFILSYNLDKVTKYDVSQTSTNALANGAGNSGTILPIINSPLFAIYSYKWGGLSHNTGDPQGFLNGKLSTDYTSILANTSLKDLKYNGPSRPTTFGSLRNTFSFDRFALSFNLIYKFNYYFRRPSISYSALYNTGLGNVDFSKRWQKPGDEQFTNVPSMPALPVLTSRDAFYQYSETLVDKGDHIRLQDATLSYDFDKNNWKGIPFKHLQIYCYANNIGIIWRANHGHLDPDLYSFQNAYPIPRTIAFGIKTTF</sequence>
<keyword evidence="5 7" id="KW-0472">Membrane</keyword>
<dbReference type="InterPro" id="IPR037066">
    <property type="entry name" value="Plug_dom_sf"/>
</dbReference>
<dbReference type="SUPFAM" id="SSF49464">
    <property type="entry name" value="Carboxypeptidase regulatory domain-like"/>
    <property type="match status" value="1"/>
</dbReference>
<evidence type="ECO:0000256" key="2">
    <source>
        <dbReference type="ARBA" id="ARBA00022448"/>
    </source>
</evidence>
<dbReference type="Gene3D" id="2.60.40.1120">
    <property type="entry name" value="Carboxypeptidase-like, regulatory domain"/>
    <property type="match status" value="1"/>
</dbReference>
<evidence type="ECO:0000256" key="5">
    <source>
        <dbReference type="ARBA" id="ARBA00023136"/>
    </source>
</evidence>
<dbReference type="Gene3D" id="2.170.130.10">
    <property type="entry name" value="TonB-dependent receptor, plug domain"/>
    <property type="match status" value="1"/>
</dbReference>
<accession>H1YHI0</accession>
<keyword evidence="10" id="KW-1185">Reference proteome</keyword>
<organism evidence="9 10">
    <name type="scientific">Mucilaginibacter paludis DSM 18603</name>
    <dbReference type="NCBI Taxonomy" id="714943"/>
    <lineage>
        <taxon>Bacteria</taxon>
        <taxon>Pseudomonadati</taxon>
        <taxon>Bacteroidota</taxon>
        <taxon>Sphingobacteriia</taxon>
        <taxon>Sphingobacteriales</taxon>
        <taxon>Sphingobacteriaceae</taxon>
        <taxon>Mucilaginibacter</taxon>
    </lineage>
</organism>
<dbReference type="EMBL" id="CM001403">
    <property type="protein sequence ID" value="EHQ26403.1"/>
    <property type="molecule type" value="Genomic_DNA"/>
</dbReference>
<dbReference type="STRING" id="714943.Mucpa_2270"/>
<evidence type="ECO:0000313" key="9">
    <source>
        <dbReference type="EMBL" id="EHQ26403.1"/>
    </source>
</evidence>
<name>H1YHI0_9SPHI</name>
<reference evidence="9" key="1">
    <citation type="submission" date="2011-09" db="EMBL/GenBank/DDBJ databases">
        <title>The permanent draft genome of Mucilaginibacter paludis DSM 18603.</title>
        <authorList>
            <consortium name="US DOE Joint Genome Institute (JGI-PGF)"/>
            <person name="Lucas S."/>
            <person name="Han J."/>
            <person name="Lapidus A."/>
            <person name="Bruce D."/>
            <person name="Goodwin L."/>
            <person name="Pitluck S."/>
            <person name="Peters L."/>
            <person name="Kyrpides N."/>
            <person name="Mavromatis K."/>
            <person name="Ivanova N."/>
            <person name="Mikhailova N."/>
            <person name="Held B."/>
            <person name="Detter J.C."/>
            <person name="Tapia R."/>
            <person name="Han C."/>
            <person name="Land M."/>
            <person name="Hauser L."/>
            <person name="Markowitz V."/>
            <person name="Cheng J.-F."/>
            <person name="Hugenholtz P."/>
            <person name="Woyke T."/>
            <person name="Wu D."/>
            <person name="Tindall B."/>
            <person name="Brambilla E."/>
            <person name="Klenk H.-P."/>
            <person name="Eisen J.A."/>
        </authorList>
    </citation>
    <scope>NUCLEOTIDE SEQUENCE [LARGE SCALE GENOMIC DNA]</scope>
    <source>
        <strain evidence="9">DSM 18603</strain>
    </source>
</reference>
<dbReference type="InterPro" id="IPR036942">
    <property type="entry name" value="Beta-barrel_TonB_sf"/>
</dbReference>
<dbReference type="Gene3D" id="2.40.170.20">
    <property type="entry name" value="TonB-dependent receptor, beta-barrel domain"/>
    <property type="match status" value="1"/>
</dbReference>
<dbReference type="RefSeq" id="WP_008506474.1">
    <property type="nucleotide sequence ID" value="NZ_CM001403.1"/>
</dbReference>
<keyword evidence="9" id="KW-0675">Receptor</keyword>
<dbReference type="NCBIfam" id="TIGR04057">
    <property type="entry name" value="SusC_RagA_signa"/>
    <property type="match status" value="1"/>
</dbReference>
<dbReference type="NCBIfam" id="TIGR04056">
    <property type="entry name" value="OMP_RagA_SusC"/>
    <property type="match status" value="1"/>
</dbReference>
<dbReference type="InterPro" id="IPR012910">
    <property type="entry name" value="Plug_dom"/>
</dbReference>
<evidence type="ECO:0000256" key="6">
    <source>
        <dbReference type="ARBA" id="ARBA00023237"/>
    </source>
</evidence>
<keyword evidence="6 7" id="KW-0998">Cell outer membrane</keyword>
<evidence type="ECO:0000259" key="8">
    <source>
        <dbReference type="Pfam" id="PF07715"/>
    </source>
</evidence>
<keyword evidence="2 7" id="KW-0813">Transport</keyword>
<dbReference type="PROSITE" id="PS52016">
    <property type="entry name" value="TONB_DEPENDENT_REC_3"/>
    <property type="match status" value="1"/>
</dbReference>
<evidence type="ECO:0000256" key="3">
    <source>
        <dbReference type="ARBA" id="ARBA00022452"/>
    </source>
</evidence>
<evidence type="ECO:0000313" key="10">
    <source>
        <dbReference type="Proteomes" id="UP000002774"/>
    </source>
</evidence>
<proteinExistence type="inferred from homology"/>
<dbReference type="Pfam" id="PF07715">
    <property type="entry name" value="Plug"/>
    <property type="match status" value="1"/>
</dbReference>
<dbReference type="HOGENOM" id="CLU_004317_0_1_10"/>
<keyword evidence="4 7" id="KW-0812">Transmembrane</keyword>
<gene>
    <name evidence="9" type="ORF">Mucpa_2270</name>
</gene>